<dbReference type="Proteomes" id="UP000092403">
    <property type="component" value="Unassembled WGS sequence"/>
</dbReference>
<dbReference type="Pfam" id="PF03876">
    <property type="entry name" value="SHS2_Rpb7-N"/>
    <property type="match status" value="1"/>
</dbReference>
<comment type="domain">
    <text evidence="4">Forms 2 domains with an elongated structure; Rpo4 packs into the hinge region between the 2 domains.</text>
</comment>
<dbReference type="PATRIC" id="fig|1706436.3.peg.1535"/>
<dbReference type="InterPro" id="IPR045113">
    <property type="entry name" value="Rpb7-like"/>
</dbReference>
<protein>
    <recommendedName>
        <fullName evidence="4">DNA-directed RNA polymerase subunit Rpo7</fullName>
        <ecNumber evidence="4">2.7.7.6</ecNumber>
    </recommendedName>
    <alternativeName>
        <fullName evidence="4">DNA-directed RNA polymerase subunit E</fullName>
    </alternativeName>
</protein>
<evidence type="ECO:0000313" key="9">
    <source>
        <dbReference type="Proteomes" id="UP000091929"/>
    </source>
</evidence>
<dbReference type="HAMAP" id="MF_00865">
    <property type="entry name" value="RNApol_arch_Rpo7"/>
    <property type="match status" value="1"/>
</dbReference>
<evidence type="ECO:0000256" key="2">
    <source>
        <dbReference type="ARBA" id="ARBA00022478"/>
    </source>
</evidence>
<accession>A0A150IPI6</accession>
<evidence type="ECO:0000256" key="1">
    <source>
        <dbReference type="ARBA" id="ARBA00009307"/>
    </source>
</evidence>
<dbReference type="SUPFAM" id="SSF50249">
    <property type="entry name" value="Nucleic acid-binding proteins"/>
    <property type="match status" value="1"/>
</dbReference>
<dbReference type="Gene3D" id="2.40.50.140">
    <property type="entry name" value="Nucleic acid-binding proteins"/>
    <property type="match status" value="1"/>
</dbReference>
<dbReference type="InterPro" id="IPR004519">
    <property type="entry name" value="RNAP_E/RPC8"/>
</dbReference>
<keyword evidence="4 7" id="KW-0808">Transferase</keyword>
<sequence>MFKVVQIRDTARVPPNKFGRELNQSIAEILQGQYEGTWDKDLGFILAIHNIIEVGDGKIVPGDGSAYYETVFEALTYLPKLYEVVEGEVEEITEFGAFVRLGPIDGLVHVSQLTNDFINYDKKNNTLSGKESGRVLKVGDKIRGRIVTLSLKRGSAKIGLTMRQPYLGKFEWIAEEKKEG</sequence>
<dbReference type="GO" id="GO:0003677">
    <property type="term" value="F:DNA binding"/>
    <property type="evidence" value="ECO:0007669"/>
    <property type="project" value="InterPro"/>
</dbReference>
<comment type="subcellular location">
    <subcellularLocation>
        <location evidence="4">Cytoplasm</location>
    </subcellularLocation>
</comment>
<feature type="domain" description="S1 motif" evidence="5">
    <location>
        <begin position="82"/>
        <end position="163"/>
    </location>
</feature>
<dbReference type="CDD" id="cd04460">
    <property type="entry name" value="S1_RpoE"/>
    <property type="match status" value="1"/>
</dbReference>
<dbReference type="PANTHER" id="PTHR12709:SF4">
    <property type="entry name" value="DNA-DIRECTED RNA POLYMERASE II SUBUNIT RPB7"/>
    <property type="match status" value="1"/>
</dbReference>
<dbReference type="PATRIC" id="fig|1706438.3.peg.1612"/>
<evidence type="ECO:0000259" key="5">
    <source>
        <dbReference type="PROSITE" id="PS50126"/>
    </source>
</evidence>
<comment type="similarity">
    <text evidence="1 4">Belongs to the eukaryotic RPB7/RPC8 RNA polymerase subunit family.</text>
</comment>
<dbReference type="GO" id="GO:0006352">
    <property type="term" value="P:DNA-templated transcription initiation"/>
    <property type="evidence" value="ECO:0007669"/>
    <property type="project" value="InterPro"/>
</dbReference>
<dbReference type="InterPro" id="IPR005576">
    <property type="entry name" value="Rpb7-like_N"/>
</dbReference>
<dbReference type="InterPro" id="IPR046399">
    <property type="entry name" value="RNApol_Rpo7"/>
</dbReference>
<comment type="subunit">
    <text evidence="4">Part of the RNA polymerase complex. Forms a stalk with Rpo4 that extends from the main structure.</text>
</comment>
<dbReference type="NCBIfam" id="TIGR00448">
    <property type="entry name" value="rpoE"/>
    <property type="match status" value="1"/>
</dbReference>
<dbReference type="PATRIC" id="fig|1706437.3.peg.1710"/>
<evidence type="ECO:0000313" key="7">
    <source>
        <dbReference type="EMBL" id="KYC46762.1"/>
    </source>
</evidence>
<proteinExistence type="inferred from homology"/>
<dbReference type="Proteomes" id="UP000091929">
    <property type="component" value="Unassembled WGS sequence"/>
</dbReference>
<keyword evidence="4" id="KW-0963">Cytoplasm</keyword>
<keyword evidence="2 4" id="KW-0240">DNA-directed RNA polymerase</keyword>
<dbReference type="EC" id="2.7.7.6" evidence="4"/>
<gene>
    <name evidence="7" type="primary">rpoE1</name>
    <name evidence="4" type="synonym">rpo7</name>
    <name evidence="4" type="synonym">rpoE</name>
    <name evidence="6" type="ORF">APG10_01518</name>
    <name evidence="7" type="ORF">APG11_01702</name>
    <name evidence="8" type="ORF">APG12_01607</name>
</gene>
<name>A0A150IPI6_9EURY</name>
<dbReference type="GO" id="GO:0000428">
    <property type="term" value="C:DNA-directed RNA polymerase complex"/>
    <property type="evidence" value="ECO:0007669"/>
    <property type="project" value="UniProtKB-KW"/>
</dbReference>
<dbReference type="Pfam" id="PF00575">
    <property type="entry name" value="S1"/>
    <property type="match status" value="1"/>
</dbReference>
<dbReference type="PROSITE" id="PS50126">
    <property type="entry name" value="S1"/>
    <property type="match status" value="1"/>
</dbReference>
<dbReference type="NCBIfam" id="NF006333">
    <property type="entry name" value="PRK08563.1"/>
    <property type="match status" value="1"/>
</dbReference>
<dbReference type="GO" id="GO:0005737">
    <property type="term" value="C:cytoplasm"/>
    <property type="evidence" value="ECO:0007669"/>
    <property type="project" value="UniProtKB-SubCell"/>
</dbReference>
<dbReference type="InterPro" id="IPR003029">
    <property type="entry name" value="S1_domain"/>
</dbReference>
<keyword evidence="3 4" id="KW-0804">Transcription</keyword>
<accession>A0A150IWI1</accession>
<dbReference type="InterPro" id="IPR012340">
    <property type="entry name" value="NA-bd_OB-fold"/>
</dbReference>
<dbReference type="Proteomes" id="UP000092401">
    <property type="component" value="Unassembled WGS sequence"/>
</dbReference>
<evidence type="ECO:0000313" key="6">
    <source>
        <dbReference type="EMBL" id="KYC44673.1"/>
    </source>
</evidence>
<dbReference type="Gene3D" id="3.30.1490.120">
    <property type="entry name" value="RNA polymerase Rpb7-like, N-terminal domain"/>
    <property type="match status" value="1"/>
</dbReference>
<evidence type="ECO:0000256" key="3">
    <source>
        <dbReference type="ARBA" id="ARBA00023163"/>
    </source>
</evidence>
<evidence type="ECO:0000313" key="10">
    <source>
        <dbReference type="Proteomes" id="UP000092401"/>
    </source>
</evidence>
<dbReference type="EMBL" id="LNGF01000047">
    <property type="protein sequence ID" value="KYC46762.1"/>
    <property type="molecule type" value="Genomic_DNA"/>
</dbReference>
<keyword evidence="4 7" id="KW-0548">Nucleotidyltransferase</keyword>
<dbReference type="SMART" id="SM00316">
    <property type="entry name" value="S1"/>
    <property type="match status" value="1"/>
</dbReference>
<evidence type="ECO:0000256" key="4">
    <source>
        <dbReference type="HAMAP-Rule" id="MF_00865"/>
    </source>
</evidence>
<evidence type="ECO:0000313" key="8">
    <source>
        <dbReference type="EMBL" id="KYC49225.1"/>
    </source>
</evidence>
<dbReference type="PANTHER" id="PTHR12709">
    <property type="entry name" value="DNA-DIRECTED RNA POLYMERASE II, III"/>
    <property type="match status" value="1"/>
</dbReference>
<comment type="caution">
    <text evidence="7">The sequence shown here is derived from an EMBL/GenBank/DDBJ whole genome shotgun (WGS) entry which is preliminary data.</text>
</comment>
<dbReference type="EMBL" id="LNJC01000042">
    <property type="protein sequence ID" value="KYC49225.1"/>
    <property type="molecule type" value="Genomic_DNA"/>
</dbReference>
<dbReference type="SUPFAM" id="SSF88798">
    <property type="entry name" value="N-terminal, heterodimerisation domain of RBP7 (RpoE)"/>
    <property type="match status" value="1"/>
</dbReference>
<accession>A0A150II39</accession>
<dbReference type="EMBL" id="LNGE01000048">
    <property type="protein sequence ID" value="KYC44673.1"/>
    <property type="molecule type" value="Genomic_DNA"/>
</dbReference>
<comment type="function">
    <text evidence="4">DNA-dependent RNA polymerase (RNAP) catalyzes the transcription of DNA into RNA using the four ribonucleoside triphosphates as substrates.</text>
</comment>
<dbReference type="InterPro" id="IPR036898">
    <property type="entry name" value="RNA_pol_Rpb7-like_N_sf"/>
</dbReference>
<dbReference type="CDD" id="cd04331">
    <property type="entry name" value="RNAP_E_N"/>
    <property type="match status" value="1"/>
</dbReference>
<comment type="catalytic activity">
    <reaction evidence="4">
        <text>RNA(n) + a ribonucleoside 5'-triphosphate = RNA(n+1) + diphosphate</text>
        <dbReference type="Rhea" id="RHEA:21248"/>
        <dbReference type="Rhea" id="RHEA-COMP:14527"/>
        <dbReference type="Rhea" id="RHEA-COMP:17342"/>
        <dbReference type="ChEBI" id="CHEBI:33019"/>
        <dbReference type="ChEBI" id="CHEBI:61557"/>
        <dbReference type="ChEBI" id="CHEBI:140395"/>
        <dbReference type="EC" id="2.7.7.6"/>
    </reaction>
</comment>
<dbReference type="AlphaFoldDB" id="A0A150IPI6"/>
<organism evidence="7 9">
    <name type="scientific">Candidatus Methanofastidiosum methylothiophilum</name>
    <dbReference type="NCBI Taxonomy" id="1705564"/>
    <lineage>
        <taxon>Archaea</taxon>
        <taxon>Methanobacteriati</taxon>
        <taxon>Methanobacteriota</taxon>
        <taxon>Stenosarchaea group</taxon>
        <taxon>Candidatus Methanofastidiosia</taxon>
        <taxon>Candidatus Methanofastidiosales</taxon>
        <taxon>Candidatus Methanofastidiosaceae</taxon>
        <taxon>Candidatus Methanofastidiosum</taxon>
    </lineage>
</organism>
<dbReference type="GO" id="GO:0003899">
    <property type="term" value="F:DNA-directed RNA polymerase activity"/>
    <property type="evidence" value="ECO:0007669"/>
    <property type="project" value="UniProtKB-UniRule"/>
</dbReference>
<reference evidence="9 10" key="1">
    <citation type="journal article" date="2016" name="ISME J.">
        <title>Chasing the elusive Euryarchaeota class WSA2: genomes reveal a uniquely fastidious methyl-reducing methanogen.</title>
        <authorList>
            <person name="Nobu M.K."/>
            <person name="Narihiro T."/>
            <person name="Kuroda K."/>
            <person name="Mei R."/>
            <person name="Liu W.T."/>
        </authorList>
    </citation>
    <scope>NUCLEOTIDE SEQUENCE [LARGE SCALE GENOMIC DNA]</scope>
    <source>
        <strain evidence="6">B03fssc0709_Meth_Bin005</strain>
        <strain evidence="7">B15fssc0709_Meth_Bin003</strain>
        <strain evidence="8">BMIXfssc0709_Meth_Bin006</strain>
    </source>
</reference>